<feature type="region of interest" description="Disordered" evidence="1">
    <location>
        <begin position="114"/>
        <end position="142"/>
    </location>
</feature>
<dbReference type="InterPro" id="IPR003123">
    <property type="entry name" value="VPS9"/>
</dbReference>
<feature type="region of interest" description="Disordered" evidence="1">
    <location>
        <begin position="76"/>
        <end position="101"/>
    </location>
</feature>
<feature type="compositionally biased region" description="Basic and acidic residues" evidence="1">
    <location>
        <begin position="844"/>
        <end position="862"/>
    </location>
</feature>
<feature type="compositionally biased region" description="Polar residues" evidence="1">
    <location>
        <begin position="76"/>
        <end position="88"/>
    </location>
</feature>
<dbReference type="Proteomes" id="UP000612746">
    <property type="component" value="Unassembled WGS sequence"/>
</dbReference>
<sequence>MIDMLECSMTEHEAAYHNIDANATNDIKSKLVHPYKNVVLKILGPTASFRGRQKLLNPCWSPNRCNQSPMFRFDSFRSQSQATPTTNTTREDSQAPPEESKIKFLQRIASSDSIDKKSLTKRPSFSSMSSFSGRSGSSSSTIPVPSNSWGMLMLSTLRNDDMLEDVCSLLTKDQKATLLLPVSQPSHPSAIIDREFIEDHVMLYQSPVDMTQIVSLSGIRGTFQKDRFVALGLVERPSVHGIAASNADSSSKTQVISIRFDSFSLDPMSITSDHPSINILASHVDVTVANDQTITVMLIQKPVSRQEIQDWSEAKESGIIVTSPELVSSEDDINSERISPRIIEQIQRYFFNHEWCVVASSLIWSQHSSLSFCCSTRFITSFRRRPPKNLDAAGMAVQSLLRDVESNLEKEKHTLDEHARAVKVSLSPYEVDQKMEWVENYVCRELYDSLFTSPNGDDTLHDEALVSRIAALNLLDLDLAHLGVIVDEGDDIAEIDEAVKNAGHQLQKLESSHAARDKMEHLLRTNTIIADALERFAESHKSRATVDEDATIVKEMQHAMSAMTEEKTPNEDAQDTESAVTTTASDSPEKSDDDSTEDQVDDDSGSAPLPASQNSAVDTKATPDSTDMARNASETSSEINLQFPPAQSKRPRRDDDQYIRSAGADVLLPLLIYTVVKSNPQKFVSNLKFIQRYRMSSKLIGEASYCLTNMLAVVAFLETTNLVGLGLSADRIMSDLSDLQAGSGSHGLNSKQRFRSPQVDQLAGGGRKLVSDVVDGVFDGIGRFWRTPETTSSASPPVLPPPTNTNKTVGGLLSMPGMAAMEEVKNQVVGRVRGASDASSIKSQEARKQNELKEMSRTHTNDSVDTQDSRPLWQRSNSQSRSDMFQSMLQAPSQFMASVVPRPSSAASSTTPNGEGPLQKFLEMKSVEEMKIGEVAELLADYKRLAAIIKQSQL</sequence>
<dbReference type="GO" id="GO:0031267">
    <property type="term" value="F:small GTPase binding"/>
    <property type="evidence" value="ECO:0007669"/>
    <property type="project" value="TreeGrafter"/>
</dbReference>
<feature type="region of interest" description="Disordered" evidence="1">
    <location>
        <begin position="833"/>
        <end position="884"/>
    </location>
</feature>
<gene>
    <name evidence="3" type="ORF">INT44_006340</name>
</gene>
<evidence type="ECO:0000259" key="2">
    <source>
        <dbReference type="PROSITE" id="PS51205"/>
    </source>
</evidence>
<dbReference type="InterPro" id="IPR045046">
    <property type="entry name" value="Vps9-like"/>
</dbReference>
<feature type="compositionally biased region" description="Acidic residues" evidence="1">
    <location>
        <begin position="591"/>
        <end position="604"/>
    </location>
</feature>
<reference evidence="3" key="1">
    <citation type="submission" date="2020-12" db="EMBL/GenBank/DDBJ databases">
        <title>Metabolic potential, ecology and presence of endohyphal bacteria is reflected in genomic diversity of Mucoromycotina.</title>
        <authorList>
            <person name="Muszewska A."/>
            <person name="Okrasinska A."/>
            <person name="Steczkiewicz K."/>
            <person name="Drgas O."/>
            <person name="Orlowska M."/>
            <person name="Perlinska-Lenart U."/>
            <person name="Aleksandrzak-Piekarczyk T."/>
            <person name="Szatraj K."/>
            <person name="Zielenkiewicz U."/>
            <person name="Pilsyk S."/>
            <person name="Malc E."/>
            <person name="Mieczkowski P."/>
            <person name="Kruszewska J.S."/>
            <person name="Biernat P."/>
            <person name="Pawlowska J."/>
        </authorList>
    </citation>
    <scope>NUCLEOTIDE SEQUENCE</scope>
    <source>
        <strain evidence="3">WA0000051536</strain>
    </source>
</reference>
<dbReference type="PANTHER" id="PTHR23101">
    <property type="entry name" value="RAB GDP/GTP EXCHANGE FACTOR"/>
    <property type="match status" value="1"/>
</dbReference>
<dbReference type="InterPro" id="IPR037191">
    <property type="entry name" value="VPS9_dom_sf"/>
</dbReference>
<evidence type="ECO:0000256" key="1">
    <source>
        <dbReference type="SAM" id="MobiDB-lite"/>
    </source>
</evidence>
<proteinExistence type="predicted"/>
<accession>A0A8H7PU34</accession>
<protein>
    <recommendedName>
        <fullName evidence="2">VPS9 domain-containing protein</fullName>
    </recommendedName>
</protein>
<dbReference type="AlphaFoldDB" id="A0A8H7PU34"/>
<keyword evidence="4" id="KW-1185">Reference proteome</keyword>
<evidence type="ECO:0000313" key="3">
    <source>
        <dbReference type="EMBL" id="KAG2179494.1"/>
    </source>
</evidence>
<dbReference type="GO" id="GO:0005829">
    <property type="term" value="C:cytosol"/>
    <property type="evidence" value="ECO:0007669"/>
    <property type="project" value="TreeGrafter"/>
</dbReference>
<organism evidence="3 4">
    <name type="scientific">Umbelopsis vinacea</name>
    <dbReference type="NCBI Taxonomy" id="44442"/>
    <lineage>
        <taxon>Eukaryota</taxon>
        <taxon>Fungi</taxon>
        <taxon>Fungi incertae sedis</taxon>
        <taxon>Mucoromycota</taxon>
        <taxon>Mucoromycotina</taxon>
        <taxon>Umbelopsidomycetes</taxon>
        <taxon>Umbelopsidales</taxon>
        <taxon>Umbelopsidaceae</taxon>
        <taxon>Umbelopsis</taxon>
    </lineage>
</organism>
<dbReference type="EMBL" id="JAEPRA010000010">
    <property type="protein sequence ID" value="KAG2179494.1"/>
    <property type="molecule type" value="Genomic_DNA"/>
</dbReference>
<feature type="domain" description="VPS9" evidence="2">
    <location>
        <begin position="459"/>
        <end position="726"/>
    </location>
</feature>
<dbReference type="PROSITE" id="PS51205">
    <property type="entry name" value="VPS9"/>
    <property type="match status" value="1"/>
</dbReference>
<dbReference type="Pfam" id="PF02204">
    <property type="entry name" value="VPS9"/>
    <property type="match status" value="1"/>
</dbReference>
<dbReference type="GO" id="GO:0016192">
    <property type="term" value="P:vesicle-mediated transport"/>
    <property type="evidence" value="ECO:0007669"/>
    <property type="project" value="InterPro"/>
</dbReference>
<dbReference type="GO" id="GO:0030139">
    <property type="term" value="C:endocytic vesicle"/>
    <property type="evidence" value="ECO:0007669"/>
    <property type="project" value="TreeGrafter"/>
</dbReference>
<dbReference type="PANTHER" id="PTHR23101:SF97">
    <property type="entry name" value="DOMAIN PROTEIN, PUTATIVE (AFU_ORTHOLOGUE AFUA_2G10890)-RELATED"/>
    <property type="match status" value="1"/>
</dbReference>
<dbReference type="OrthoDB" id="10264848at2759"/>
<evidence type="ECO:0000313" key="4">
    <source>
        <dbReference type="Proteomes" id="UP000612746"/>
    </source>
</evidence>
<feature type="compositionally biased region" description="Low complexity" evidence="1">
    <location>
        <begin position="124"/>
        <end position="140"/>
    </location>
</feature>
<dbReference type="SMART" id="SM00167">
    <property type="entry name" value="VPS9"/>
    <property type="match status" value="1"/>
</dbReference>
<feature type="compositionally biased region" description="Polar residues" evidence="1">
    <location>
        <begin position="874"/>
        <end position="884"/>
    </location>
</feature>
<comment type="caution">
    <text evidence="3">The sequence shown here is derived from an EMBL/GenBank/DDBJ whole genome shotgun (WGS) entry which is preliminary data.</text>
</comment>
<feature type="region of interest" description="Disordered" evidence="1">
    <location>
        <begin position="560"/>
        <end position="655"/>
    </location>
</feature>
<feature type="compositionally biased region" description="Polar residues" evidence="1">
    <location>
        <begin position="611"/>
        <end position="625"/>
    </location>
</feature>
<name>A0A8H7PU34_9FUNG</name>
<dbReference type="Gene3D" id="1.20.1050.80">
    <property type="entry name" value="VPS9 domain"/>
    <property type="match status" value="2"/>
</dbReference>
<dbReference type="GO" id="GO:0005085">
    <property type="term" value="F:guanyl-nucleotide exchange factor activity"/>
    <property type="evidence" value="ECO:0007669"/>
    <property type="project" value="InterPro"/>
</dbReference>
<feature type="compositionally biased region" description="Basic and acidic residues" evidence="1">
    <location>
        <begin position="89"/>
        <end position="101"/>
    </location>
</feature>
<dbReference type="Gene3D" id="1.10.246.120">
    <property type="match status" value="1"/>
</dbReference>
<dbReference type="SUPFAM" id="SSF109993">
    <property type="entry name" value="VPS9 domain"/>
    <property type="match status" value="1"/>
</dbReference>
<feature type="compositionally biased region" description="Polar residues" evidence="1">
    <location>
        <begin position="576"/>
        <end position="586"/>
    </location>
</feature>